<dbReference type="GO" id="GO:0005524">
    <property type="term" value="F:ATP binding"/>
    <property type="evidence" value="ECO:0007669"/>
    <property type="project" value="UniProtKB-KW"/>
</dbReference>
<dbReference type="SMART" id="SM00271">
    <property type="entry name" value="DnaJ"/>
    <property type="match status" value="1"/>
</dbReference>
<reference evidence="5" key="1">
    <citation type="submission" date="2016-10" db="EMBL/GenBank/DDBJ databases">
        <authorList>
            <person name="Varghese N."/>
            <person name="Submissions S."/>
        </authorList>
    </citation>
    <scope>NUCLEOTIDE SEQUENCE [LARGE SCALE GENOMIC DNA]</scope>
    <source>
        <strain evidence="5">DSM 3384</strain>
    </source>
</reference>
<evidence type="ECO:0000259" key="3">
    <source>
        <dbReference type="PROSITE" id="PS50076"/>
    </source>
</evidence>
<dbReference type="PROSITE" id="PS50076">
    <property type="entry name" value="DNAJ_2"/>
    <property type="match status" value="1"/>
</dbReference>
<dbReference type="InterPro" id="IPR027417">
    <property type="entry name" value="P-loop_NTPase"/>
</dbReference>
<evidence type="ECO:0000313" key="5">
    <source>
        <dbReference type="Proteomes" id="UP000199608"/>
    </source>
</evidence>
<keyword evidence="4" id="KW-0966">Cell projection</keyword>
<dbReference type="PANTHER" id="PTHR43384">
    <property type="entry name" value="SEPTUM SITE-DETERMINING PROTEIN MIND HOMOLOG, CHLOROPLASTIC-RELATED"/>
    <property type="match status" value="1"/>
</dbReference>
<dbReference type="Gene3D" id="3.40.50.300">
    <property type="entry name" value="P-loop containing nucleotide triphosphate hydrolases"/>
    <property type="match status" value="1"/>
</dbReference>
<dbReference type="InterPro" id="IPR036869">
    <property type="entry name" value="J_dom_sf"/>
</dbReference>
<dbReference type="EMBL" id="FNLL01000002">
    <property type="protein sequence ID" value="SDT87814.1"/>
    <property type="molecule type" value="Genomic_DNA"/>
</dbReference>
<dbReference type="GO" id="GO:0016887">
    <property type="term" value="F:ATP hydrolysis activity"/>
    <property type="evidence" value="ECO:0007669"/>
    <property type="project" value="TreeGrafter"/>
</dbReference>
<dbReference type="Pfam" id="PF00226">
    <property type="entry name" value="DnaJ"/>
    <property type="match status" value="1"/>
</dbReference>
<keyword evidence="2" id="KW-0067">ATP-binding</keyword>
<name>A0A1H2DYE5_9BACT</name>
<dbReference type="Pfam" id="PF01656">
    <property type="entry name" value="CbiA"/>
    <property type="match status" value="1"/>
</dbReference>
<dbReference type="PANTHER" id="PTHR43384:SF4">
    <property type="entry name" value="CELLULOSE BIOSYNTHESIS PROTEIN BCSQ-RELATED"/>
    <property type="match status" value="1"/>
</dbReference>
<dbReference type="Proteomes" id="UP000199608">
    <property type="component" value="Unassembled WGS sequence"/>
</dbReference>
<sequence length="405" mass="44897">MDHELHKLQIACAYLFSPIHARDHSFIVSLDRNMIKKAFREKAKLYHPDLHGNETEAMILKRKERFIKIKKSYEYLSQRVHDYRPTDVKQPENKPQKRPVVIAVGGAKGGIGKSLVTANLSVSLSNKGLKTVAVDLDLGGANLHLYLGKTRIKKNINDFFDKKELGISDIMEKTDFGPYLIGGDSGRLGAGNIPFARKLKLLKAIKTIDADCVVIDLGGDTSYNMLDFFLAADQGVVMTTCDPASYLDAYTFIKVALYRKLNRLFGPESDYSGETTGVLKNLIQDMTLPQNGRGVSDMNVFRAKIKQECPSGLGIVNQAISGFFPHIIVNKTNDANAAIEPVKRIQQVAKQNLTIDINHLCNLPFMTDIEKSARTLVPWVSTDSNGSFAILLDGLSKTLLSNIIL</sequence>
<organism evidence="4 5">
    <name type="scientific">Desulfobacula phenolica</name>
    <dbReference type="NCBI Taxonomy" id="90732"/>
    <lineage>
        <taxon>Bacteria</taxon>
        <taxon>Pseudomonadati</taxon>
        <taxon>Thermodesulfobacteriota</taxon>
        <taxon>Desulfobacteria</taxon>
        <taxon>Desulfobacterales</taxon>
        <taxon>Desulfobacteraceae</taxon>
        <taxon>Desulfobacula</taxon>
    </lineage>
</organism>
<dbReference type="SUPFAM" id="SSF46565">
    <property type="entry name" value="Chaperone J-domain"/>
    <property type="match status" value="1"/>
</dbReference>
<keyword evidence="4" id="KW-0282">Flagellum</keyword>
<keyword evidence="1" id="KW-0547">Nucleotide-binding</keyword>
<dbReference type="Gene3D" id="1.10.287.110">
    <property type="entry name" value="DnaJ domain"/>
    <property type="match status" value="1"/>
</dbReference>
<protein>
    <submittedName>
        <fullName evidence="4">Flagellar biosynthesis protein FlhG</fullName>
    </submittedName>
</protein>
<keyword evidence="5" id="KW-1185">Reference proteome</keyword>
<dbReference type="InterPro" id="IPR001623">
    <property type="entry name" value="DnaJ_domain"/>
</dbReference>
<dbReference type="RefSeq" id="WP_092230731.1">
    <property type="nucleotide sequence ID" value="NZ_FNLL01000002.1"/>
</dbReference>
<dbReference type="AlphaFoldDB" id="A0A1H2DYE5"/>
<evidence type="ECO:0000256" key="1">
    <source>
        <dbReference type="ARBA" id="ARBA00022741"/>
    </source>
</evidence>
<accession>A0A1H2DYE5</accession>
<evidence type="ECO:0000256" key="2">
    <source>
        <dbReference type="ARBA" id="ARBA00022840"/>
    </source>
</evidence>
<dbReference type="InterPro" id="IPR050625">
    <property type="entry name" value="ParA/MinD_ATPase"/>
</dbReference>
<gene>
    <name evidence="4" type="ORF">SAMN04487931_102321</name>
</gene>
<dbReference type="GO" id="GO:0009898">
    <property type="term" value="C:cytoplasmic side of plasma membrane"/>
    <property type="evidence" value="ECO:0007669"/>
    <property type="project" value="TreeGrafter"/>
</dbReference>
<dbReference type="CDD" id="cd06257">
    <property type="entry name" value="DnaJ"/>
    <property type="match status" value="1"/>
</dbReference>
<dbReference type="SUPFAM" id="SSF52540">
    <property type="entry name" value="P-loop containing nucleoside triphosphate hydrolases"/>
    <property type="match status" value="1"/>
</dbReference>
<dbReference type="GO" id="GO:0005829">
    <property type="term" value="C:cytosol"/>
    <property type="evidence" value="ECO:0007669"/>
    <property type="project" value="TreeGrafter"/>
</dbReference>
<dbReference type="GO" id="GO:0051782">
    <property type="term" value="P:negative regulation of cell division"/>
    <property type="evidence" value="ECO:0007669"/>
    <property type="project" value="TreeGrafter"/>
</dbReference>
<proteinExistence type="predicted"/>
<feature type="domain" description="J" evidence="3">
    <location>
        <begin position="14"/>
        <end position="81"/>
    </location>
</feature>
<dbReference type="InterPro" id="IPR002586">
    <property type="entry name" value="CobQ/CobB/MinD/ParA_Nub-bd_dom"/>
</dbReference>
<evidence type="ECO:0000313" key="4">
    <source>
        <dbReference type="EMBL" id="SDT87814.1"/>
    </source>
</evidence>
<keyword evidence="4" id="KW-0969">Cilium</keyword>